<organism evidence="1 2">
    <name type="scientific">Corticimicrobacter populi</name>
    <dbReference type="NCBI Taxonomy" id="2175229"/>
    <lineage>
        <taxon>Bacteria</taxon>
        <taxon>Pseudomonadati</taxon>
        <taxon>Pseudomonadota</taxon>
        <taxon>Betaproteobacteria</taxon>
        <taxon>Burkholderiales</taxon>
        <taxon>Alcaligenaceae</taxon>
        <taxon>Corticimicrobacter</taxon>
    </lineage>
</organism>
<gene>
    <name evidence="1" type="ORF">DD235_05070</name>
</gene>
<dbReference type="SUPFAM" id="SSF48452">
    <property type="entry name" value="TPR-like"/>
    <property type="match status" value="1"/>
</dbReference>
<evidence type="ECO:0008006" key="3">
    <source>
        <dbReference type="Google" id="ProtNLM"/>
    </source>
</evidence>
<dbReference type="Proteomes" id="UP000245212">
    <property type="component" value="Unassembled WGS sequence"/>
</dbReference>
<keyword evidence="2" id="KW-1185">Reference proteome</keyword>
<name>A0A2V1K2P1_9BURK</name>
<protein>
    <recommendedName>
        <fullName evidence="3">DUF4304 domain-containing protein</fullName>
    </recommendedName>
</protein>
<dbReference type="RefSeq" id="WP_109060899.1">
    <property type="nucleotide sequence ID" value="NZ_QETA01000001.1"/>
</dbReference>
<evidence type="ECO:0000313" key="1">
    <source>
        <dbReference type="EMBL" id="PWF25496.1"/>
    </source>
</evidence>
<proteinExistence type="predicted"/>
<dbReference type="InterPro" id="IPR011990">
    <property type="entry name" value="TPR-like_helical_dom_sf"/>
</dbReference>
<sequence length="217" mass="24792">MSSTGSHNKIINAAARMALKPAGAIRKGQSRLWLDDNGWYITLIEFQPSSSPGSLLNIGVQFMWYPKDAYAFDAGYRQQDIGSIRYRNDDQFTPQAQAMAEAARDRMLVIRQQMQGITSASTYIHGLLAENPVTVWTYLHQGMLHLLQGHTDEALSRFRQLLAEPDSWEWALAVKTHTQELMLHIQHQRHLPWLTEIVQQSRALKKLPERVIDLSTI</sequence>
<dbReference type="AlphaFoldDB" id="A0A2V1K2P1"/>
<dbReference type="EMBL" id="QETA01000001">
    <property type="protein sequence ID" value="PWF25496.1"/>
    <property type="molecule type" value="Genomic_DNA"/>
</dbReference>
<comment type="caution">
    <text evidence="1">The sequence shown here is derived from an EMBL/GenBank/DDBJ whole genome shotgun (WGS) entry which is preliminary data.</text>
</comment>
<evidence type="ECO:0000313" key="2">
    <source>
        <dbReference type="Proteomes" id="UP000245212"/>
    </source>
</evidence>
<accession>A0A2V1K2P1</accession>
<reference evidence="2" key="1">
    <citation type="submission" date="2018-05" db="EMBL/GenBank/DDBJ databases">
        <authorList>
            <person name="Li Y."/>
        </authorList>
    </citation>
    <scope>NUCLEOTIDE SEQUENCE [LARGE SCALE GENOMIC DNA]</scope>
    <source>
        <strain evidence="2">3d-2-2</strain>
    </source>
</reference>